<feature type="transmembrane region" description="Helical" evidence="6">
    <location>
        <begin position="199"/>
        <end position="216"/>
    </location>
</feature>
<protein>
    <submittedName>
        <fullName evidence="8">Cytochrome b/b6 domain-containing protein</fullName>
    </submittedName>
</protein>
<evidence type="ECO:0000259" key="7">
    <source>
        <dbReference type="Pfam" id="PF01292"/>
    </source>
</evidence>
<proteinExistence type="predicted"/>
<name>A0ABY7RKI9_9NEIS</name>
<feature type="domain" description="Cytochrome b561 bacterial/Ni-hydrogenase" evidence="7">
    <location>
        <begin position="8"/>
        <end position="180"/>
    </location>
</feature>
<sequence>MKQKIKIWDVPTRLFHWLLVAAIAFMWFSAKTGGSLLAWHLRCGLLILGLLIFRLCWGLWGSDSARFTQFVRSPKQILRYLKGEQPEPAGHNPLGALMVVALLLAVAFQVLTGLFSPDSNTFIYNGYLNAWVDSATGDKLHTLHLAFFNGLLALIAVHIAAILVYKFVKKHDLIRPMITGWREWSGNVPPLKFAGAGKLAAALLIAAAIVWAVANIA</sequence>
<dbReference type="Gene3D" id="1.20.950.20">
    <property type="entry name" value="Transmembrane di-heme cytochromes, Chain C"/>
    <property type="match status" value="1"/>
</dbReference>
<dbReference type="PANTHER" id="PTHR30485">
    <property type="entry name" value="NI/FE-HYDROGENASE 1 B-TYPE CYTOCHROME SUBUNIT"/>
    <property type="match status" value="1"/>
</dbReference>
<dbReference type="EMBL" id="CP116766">
    <property type="protein sequence ID" value="WCL72013.1"/>
    <property type="molecule type" value="Genomic_DNA"/>
</dbReference>
<dbReference type="InterPro" id="IPR016174">
    <property type="entry name" value="Di-haem_cyt_TM"/>
</dbReference>
<dbReference type="Pfam" id="PF01292">
    <property type="entry name" value="Ni_hydr_CYTB"/>
    <property type="match status" value="1"/>
</dbReference>
<gene>
    <name evidence="8" type="ORF">PJU73_02535</name>
</gene>
<feature type="transmembrane region" description="Helical" evidence="6">
    <location>
        <begin position="12"/>
        <end position="30"/>
    </location>
</feature>
<evidence type="ECO:0000256" key="1">
    <source>
        <dbReference type="ARBA" id="ARBA00004651"/>
    </source>
</evidence>
<feature type="transmembrane region" description="Helical" evidence="6">
    <location>
        <begin position="94"/>
        <end position="115"/>
    </location>
</feature>
<dbReference type="RefSeq" id="WP_237090869.1">
    <property type="nucleotide sequence ID" value="NZ_CP116766.1"/>
</dbReference>
<organism evidence="8 9">
    <name type="scientific">Neisseria lisongii</name>
    <dbReference type="NCBI Taxonomy" id="2912188"/>
    <lineage>
        <taxon>Bacteria</taxon>
        <taxon>Pseudomonadati</taxon>
        <taxon>Pseudomonadota</taxon>
        <taxon>Betaproteobacteria</taxon>
        <taxon>Neisseriales</taxon>
        <taxon>Neisseriaceae</taxon>
        <taxon>Neisseria</taxon>
    </lineage>
</organism>
<dbReference type="SUPFAM" id="SSF81342">
    <property type="entry name" value="Transmembrane di-heme cytochromes"/>
    <property type="match status" value="1"/>
</dbReference>
<dbReference type="PANTHER" id="PTHR30485:SF2">
    <property type="entry name" value="BLL0597 PROTEIN"/>
    <property type="match status" value="1"/>
</dbReference>
<keyword evidence="9" id="KW-1185">Reference proteome</keyword>
<comment type="subcellular location">
    <subcellularLocation>
        <location evidence="1">Cell membrane</location>
        <topology evidence="1">Multi-pass membrane protein</topology>
    </subcellularLocation>
</comment>
<evidence type="ECO:0000256" key="6">
    <source>
        <dbReference type="SAM" id="Phobius"/>
    </source>
</evidence>
<keyword evidence="4 6" id="KW-1133">Transmembrane helix</keyword>
<dbReference type="InterPro" id="IPR051542">
    <property type="entry name" value="Hydrogenase_cytochrome"/>
</dbReference>
<evidence type="ECO:0000256" key="2">
    <source>
        <dbReference type="ARBA" id="ARBA00022475"/>
    </source>
</evidence>
<accession>A0ABY7RKI9</accession>
<evidence type="ECO:0000256" key="3">
    <source>
        <dbReference type="ARBA" id="ARBA00022692"/>
    </source>
</evidence>
<evidence type="ECO:0000313" key="8">
    <source>
        <dbReference type="EMBL" id="WCL72013.1"/>
    </source>
</evidence>
<feature type="transmembrane region" description="Helical" evidence="6">
    <location>
        <begin position="146"/>
        <end position="168"/>
    </location>
</feature>
<evidence type="ECO:0000256" key="5">
    <source>
        <dbReference type="ARBA" id="ARBA00023136"/>
    </source>
</evidence>
<keyword evidence="2" id="KW-1003">Cell membrane</keyword>
<evidence type="ECO:0000256" key="4">
    <source>
        <dbReference type="ARBA" id="ARBA00022989"/>
    </source>
</evidence>
<dbReference type="InterPro" id="IPR011577">
    <property type="entry name" value="Cyt_b561_bac/Ni-Hgenase"/>
</dbReference>
<evidence type="ECO:0000313" key="9">
    <source>
        <dbReference type="Proteomes" id="UP001221268"/>
    </source>
</evidence>
<feature type="transmembrane region" description="Helical" evidence="6">
    <location>
        <begin position="36"/>
        <end position="57"/>
    </location>
</feature>
<keyword evidence="3 6" id="KW-0812">Transmembrane</keyword>
<keyword evidence="5 6" id="KW-0472">Membrane</keyword>
<reference evidence="8 9" key="1">
    <citation type="submission" date="2023-01" db="EMBL/GenBank/DDBJ databases">
        <authorList>
            <person name="Yang C."/>
        </authorList>
    </citation>
    <scope>NUCLEOTIDE SEQUENCE [LARGE SCALE GENOMIC DNA]</scope>
    <source>
        <strain evidence="8 9">ZJ106</strain>
    </source>
</reference>
<dbReference type="Proteomes" id="UP001221268">
    <property type="component" value="Chromosome"/>
</dbReference>